<gene>
    <name evidence="2" type="ORF">SAMN06296036_105246</name>
</gene>
<sequence>MKRRKLIQIQSLPADCFDHLMATWPELMPRLALGGQGSAFHVVALRAHEVRADEFFQQQIDSVARQVERGSTGFATGYVACLSYDQMAGISGSPSRFFYVSRSLVISRTGVYLAEDDPREGQLILDRSIADLEGQLEIAAQELPLPHSLLWSAGWSQQEYLSAVACCQQEIRDGRYYQINLLQYFELLGESAPWSELFKTFAGPFGAWVQVPNLELISFSPERFVRIEMSSDQAILVAEPIKGTAPRSADPRVDDQNRRSLLNSAKDHAELHMIVDLMRNDMQIISDSGSVQVTDSGSLHSFSNVHHLIAKIEAHLRPGLTCGDLLQALGPGGSITGAPKKEVIKAISEHEMEKRGYFMGSICYLDSYHRSFDSSILIRTVSRENSGPYRFAAGSGLTIHSRPLDEWQEIQAKARVVMPAIIDK</sequence>
<dbReference type="PRINTS" id="PR00095">
    <property type="entry name" value="ANTSNTHASEI"/>
</dbReference>
<dbReference type="InterPro" id="IPR005801">
    <property type="entry name" value="ADC_synthase"/>
</dbReference>
<dbReference type="Gene3D" id="3.60.120.10">
    <property type="entry name" value="Anthranilate synthase"/>
    <property type="match status" value="1"/>
</dbReference>
<dbReference type="Pfam" id="PF00425">
    <property type="entry name" value="Chorismate_bind"/>
    <property type="match status" value="1"/>
</dbReference>
<proteinExistence type="predicted"/>
<dbReference type="InterPro" id="IPR019999">
    <property type="entry name" value="Anth_synth_I-like"/>
</dbReference>
<keyword evidence="3" id="KW-1185">Reference proteome</keyword>
<dbReference type="STRING" id="1513793.SAMN06296036_105246"/>
<dbReference type="SUPFAM" id="SSF56322">
    <property type="entry name" value="ADC synthase"/>
    <property type="match status" value="1"/>
</dbReference>
<name>A0A1Y6BL75_9BACT</name>
<evidence type="ECO:0000259" key="1">
    <source>
        <dbReference type="Pfam" id="PF00425"/>
    </source>
</evidence>
<protein>
    <submittedName>
        <fullName evidence="2">Chorismate binding enzyme</fullName>
    </submittedName>
</protein>
<dbReference type="PANTHER" id="PTHR11236">
    <property type="entry name" value="AMINOBENZOATE/ANTHRANILATE SYNTHASE"/>
    <property type="match status" value="1"/>
</dbReference>
<dbReference type="EMBL" id="FWZT01000005">
    <property type="protein sequence ID" value="SMF13587.1"/>
    <property type="molecule type" value="Genomic_DNA"/>
</dbReference>
<dbReference type="RefSeq" id="WP_159455252.1">
    <property type="nucleotide sequence ID" value="NZ_FWZT01000005.1"/>
</dbReference>
<dbReference type="Proteomes" id="UP000192907">
    <property type="component" value="Unassembled WGS sequence"/>
</dbReference>
<feature type="domain" description="Chorismate-utilising enzyme C-terminal" evidence="1">
    <location>
        <begin position="157"/>
        <end position="413"/>
    </location>
</feature>
<evidence type="ECO:0000313" key="3">
    <source>
        <dbReference type="Proteomes" id="UP000192907"/>
    </source>
</evidence>
<dbReference type="PANTHER" id="PTHR11236:SF50">
    <property type="entry name" value="AMINODEOXYCHORISMATE SYNTHASE COMPONENT 1"/>
    <property type="match status" value="1"/>
</dbReference>
<reference evidence="3" key="1">
    <citation type="submission" date="2017-04" db="EMBL/GenBank/DDBJ databases">
        <authorList>
            <person name="Varghese N."/>
            <person name="Submissions S."/>
        </authorList>
    </citation>
    <scope>NUCLEOTIDE SEQUENCE [LARGE SCALE GENOMIC DNA]</scope>
    <source>
        <strain evidence="3">RKEM611</strain>
    </source>
</reference>
<dbReference type="GO" id="GO:0046820">
    <property type="term" value="F:4-amino-4-deoxychorismate synthase activity"/>
    <property type="evidence" value="ECO:0007669"/>
    <property type="project" value="TreeGrafter"/>
</dbReference>
<organism evidence="2 3">
    <name type="scientific">Pseudobacteriovorax antillogorgiicola</name>
    <dbReference type="NCBI Taxonomy" id="1513793"/>
    <lineage>
        <taxon>Bacteria</taxon>
        <taxon>Pseudomonadati</taxon>
        <taxon>Bdellovibrionota</taxon>
        <taxon>Oligoflexia</taxon>
        <taxon>Oligoflexales</taxon>
        <taxon>Pseudobacteriovoracaceae</taxon>
        <taxon>Pseudobacteriovorax</taxon>
    </lineage>
</organism>
<evidence type="ECO:0000313" key="2">
    <source>
        <dbReference type="EMBL" id="SMF13587.1"/>
    </source>
</evidence>
<dbReference type="GO" id="GO:0000162">
    <property type="term" value="P:L-tryptophan biosynthetic process"/>
    <property type="evidence" value="ECO:0007669"/>
    <property type="project" value="TreeGrafter"/>
</dbReference>
<accession>A0A1Y6BL75</accession>
<dbReference type="AlphaFoldDB" id="A0A1Y6BL75"/>
<dbReference type="InterPro" id="IPR015890">
    <property type="entry name" value="Chorismate_C"/>
</dbReference>